<evidence type="ECO:0000256" key="13">
    <source>
        <dbReference type="ARBA" id="ARBA00022884"/>
    </source>
</evidence>
<evidence type="ECO:0000256" key="5">
    <source>
        <dbReference type="ARBA" id="ARBA00008372"/>
    </source>
</evidence>
<sequence length="234" mass="25925">MPGPGVSWQINFSDYDPDDDPSLPTPIRKSGIDLQRNRREGVSSSELCAALLREKLFCQGGKFVTFHGMYDVAYLLKILTGGKPLPDTLREFMTEAWSIFGGRLFDIKYMARFCPGLLGGELGLEKLANLLKVEADGVAHQAGFDSLVTGLIFHELHKRWEIDDEQVSMILYGLESACQEIKAPSSFNPLLRSPASTGSGVMVPLPMMRSPCPFRSQRGGVCVHPLATPYMIKW</sequence>
<organism evidence="18 19">
    <name type="scientific">Zingiber officinale</name>
    <name type="common">Ginger</name>
    <name type="synonym">Amomum zingiber</name>
    <dbReference type="NCBI Taxonomy" id="94328"/>
    <lineage>
        <taxon>Eukaryota</taxon>
        <taxon>Viridiplantae</taxon>
        <taxon>Streptophyta</taxon>
        <taxon>Embryophyta</taxon>
        <taxon>Tracheophyta</taxon>
        <taxon>Spermatophyta</taxon>
        <taxon>Magnoliopsida</taxon>
        <taxon>Liliopsida</taxon>
        <taxon>Zingiberales</taxon>
        <taxon>Zingiberaceae</taxon>
        <taxon>Zingiber</taxon>
    </lineage>
</organism>
<proteinExistence type="inferred from homology"/>
<dbReference type="GO" id="GO:0005737">
    <property type="term" value="C:cytoplasm"/>
    <property type="evidence" value="ECO:0007669"/>
    <property type="project" value="UniProtKB-SubCell"/>
</dbReference>
<keyword evidence="8" id="KW-0963">Cytoplasm</keyword>
<evidence type="ECO:0000256" key="15">
    <source>
        <dbReference type="ARBA" id="ARBA00023163"/>
    </source>
</evidence>
<comment type="similarity">
    <text evidence="5">Belongs to the CAF1 family.</text>
</comment>
<evidence type="ECO:0000256" key="16">
    <source>
        <dbReference type="ARBA" id="ARBA00023242"/>
    </source>
</evidence>
<dbReference type="GO" id="GO:0046872">
    <property type="term" value="F:metal ion binding"/>
    <property type="evidence" value="ECO:0007669"/>
    <property type="project" value="UniProtKB-KW"/>
</dbReference>
<comment type="function">
    <text evidence="17">Ubiquitous transcription factor required for a diverse set of processes. It is a component of the CCR4 complex involved in the control of gene expression.</text>
</comment>
<dbReference type="GO" id="GO:0030014">
    <property type="term" value="C:CCR4-NOT complex"/>
    <property type="evidence" value="ECO:0007669"/>
    <property type="project" value="InterPro"/>
</dbReference>
<protein>
    <recommendedName>
        <fullName evidence="7">poly(A)-specific ribonuclease</fullName>
        <ecNumber evidence="7">3.1.13.4</ecNumber>
    </recommendedName>
</protein>
<dbReference type="Pfam" id="PF04857">
    <property type="entry name" value="CAF1"/>
    <property type="match status" value="1"/>
</dbReference>
<evidence type="ECO:0000256" key="9">
    <source>
        <dbReference type="ARBA" id="ARBA00022722"/>
    </source>
</evidence>
<comment type="subunit">
    <text evidence="6">Component of the CCR4-NOT complex, at least composed of CRR4 and CAF1 proteins.</text>
</comment>
<gene>
    <name evidence="18" type="ORF">ZIOFF_007886</name>
</gene>
<dbReference type="InterPro" id="IPR036397">
    <property type="entry name" value="RNaseH_sf"/>
</dbReference>
<reference evidence="18 19" key="1">
    <citation type="submission" date="2020-08" db="EMBL/GenBank/DDBJ databases">
        <title>Plant Genome Project.</title>
        <authorList>
            <person name="Zhang R.-G."/>
        </authorList>
    </citation>
    <scope>NUCLEOTIDE SEQUENCE [LARGE SCALE GENOMIC DNA]</scope>
    <source>
        <tissue evidence="18">Rhizome</tissue>
    </source>
</reference>
<dbReference type="Proteomes" id="UP000734854">
    <property type="component" value="Unassembled WGS sequence"/>
</dbReference>
<evidence type="ECO:0000256" key="17">
    <source>
        <dbReference type="ARBA" id="ARBA00025148"/>
    </source>
</evidence>
<evidence type="ECO:0000256" key="12">
    <source>
        <dbReference type="ARBA" id="ARBA00022839"/>
    </source>
</evidence>
<dbReference type="InterPro" id="IPR006941">
    <property type="entry name" value="RNase_CAF1"/>
</dbReference>
<keyword evidence="14" id="KW-0805">Transcription regulation</keyword>
<keyword evidence="9" id="KW-0540">Nuclease</keyword>
<keyword evidence="15" id="KW-0804">Transcription</keyword>
<evidence type="ECO:0000256" key="14">
    <source>
        <dbReference type="ARBA" id="ARBA00023015"/>
    </source>
</evidence>
<evidence type="ECO:0000256" key="6">
    <source>
        <dbReference type="ARBA" id="ARBA00011757"/>
    </source>
</evidence>
<keyword evidence="13" id="KW-0694">RNA-binding</keyword>
<dbReference type="SUPFAM" id="SSF53098">
    <property type="entry name" value="Ribonuclease H-like"/>
    <property type="match status" value="1"/>
</dbReference>
<evidence type="ECO:0000256" key="7">
    <source>
        <dbReference type="ARBA" id="ARBA00012161"/>
    </source>
</evidence>
<evidence type="ECO:0000256" key="3">
    <source>
        <dbReference type="ARBA" id="ARBA00004123"/>
    </source>
</evidence>
<keyword evidence="16" id="KW-0539">Nucleus</keyword>
<evidence type="ECO:0000256" key="4">
    <source>
        <dbReference type="ARBA" id="ARBA00004496"/>
    </source>
</evidence>
<dbReference type="Gene3D" id="3.30.420.10">
    <property type="entry name" value="Ribonuclease H-like superfamily/Ribonuclease H"/>
    <property type="match status" value="1"/>
</dbReference>
<evidence type="ECO:0000256" key="1">
    <source>
        <dbReference type="ARBA" id="ARBA00001663"/>
    </source>
</evidence>
<comment type="caution">
    <text evidence="18">The sequence shown here is derived from an EMBL/GenBank/DDBJ whole genome shotgun (WGS) entry which is preliminary data.</text>
</comment>
<dbReference type="GO" id="GO:0003723">
    <property type="term" value="F:RNA binding"/>
    <property type="evidence" value="ECO:0007669"/>
    <property type="project" value="UniProtKB-KW"/>
</dbReference>
<comment type="cofactor">
    <cofactor evidence="2">
        <name>a divalent metal cation</name>
        <dbReference type="ChEBI" id="CHEBI:60240"/>
    </cofactor>
</comment>
<keyword evidence="11" id="KW-0378">Hydrolase</keyword>
<evidence type="ECO:0000256" key="2">
    <source>
        <dbReference type="ARBA" id="ARBA00001968"/>
    </source>
</evidence>
<dbReference type="InterPro" id="IPR012337">
    <property type="entry name" value="RNaseH-like_sf"/>
</dbReference>
<evidence type="ECO:0000256" key="11">
    <source>
        <dbReference type="ARBA" id="ARBA00022801"/>
    </source>
</evidence>
<evidence type="ECO:0000256" key="10">
    <source>
        <dbReference type="ARBA" id="ARBA00022723"/>
    </source>
</evidence>
<keyword evidence="12" id="KW-0269">Exonuclease</keyword>
<dbReference type="PANTHER" id="PTHR10797">
    <property type="entry name" value="CCR4-NOT TRANSCRIPTION COMPLEX SUBUNIT"/>
    <property type="match status" value="1"/>
</dbReference>
<name>A0A8J5I2M5_ZINOF</name>
<evidence type="ECO:0000313" key="19">
    <source>
        <dbReference type="Proteomes" id="UP000734854"/>
    </source>
</evidence>
<comment type="subcellular location">
    <subcellularLocation>
        <location evidence="4">Cytoplasm</location>
    </subcellularLocation>
    <subcellularLocation>
        <location evidence="3">Nucleus</location>
    </subcellularLocation>
</comment>
<accession>A0A8J5I2M5</accession>
<dbReference type="GO" id="GO:0004535">
    <property type="term" value="F:poly(A)-specific ribonuclease activity"/>
    <property type="evidence" value="ECO:0007669"/>
    <property type="project" value="UniProtKB-EC"/>
</dbReference>
<evidence type="ECO:0000313" key="18">
    <source>
        <dbReference type="EMBL" id="KAG6534005.1"/>
    </source>
</evidence>
<dbReference type="GO" id="GO:0005634">
    <property type="term" value="C:nucleus"/>
    <property type="evidence" value="ECO:0007669"/>
    <property type="project" value="UniProtKB-SubCell"/>
</dbReference>
<keyword evidence="10" id="KW-0479">Metal-binding</keyword>
<comment type="catalytic activity">
    <reaction evidence="1">
        <text>Exonucleolytic cleavage of poly(A) to 5'-AMP.</text>
        <dbReference type="EC" id="3.1.13.4"/>
    </reaction>
</comment>
<dbReference type="InterPro" id="IPR039637">
    <property type="entry name" value="CNOT7/CNOT8/Pop2"/>
</dbReference>
<dbReference type="EMBL" id="JACMSC010000002">
    <property type="protein sequence ID" value="KAG6534005.1"/>
    <property type="molecule type" value="Genomic_DNA"/>
</dbReference>
<dbReference type="EC" id="3.1.13.4" evidence="7"/>
<keyword evidence="19" id="KW-1185">Reference proteome</keyword>
<dbReference type="AlphaFoldDB" id="A0A8J5I2M5"/>
<evidence type="ECO:0000256" key="8">
    <source>
        <dbReference type="ARBA" id="ARBA00022490"/>
    </source>
</evidence>